<dbReference type="EMBL" id="GGFJ01014549">
    <property type="protein sequence ID" value="MBW63690.1"/>
    <property type="molecule type" value="Transcribed_RNA"/>
</dbReference>
<organism evidence="1">
    <name type="scientific">Anopheles marajoara</name>
    <dbReference type="NCBI Taxonomy" id="58244"/>
    <lineage>
        <taxon>Eukaryota</taxon>
        <taxon>Metazoa</taxon>
        <taxon>Ecdysozoa</taxon>
        <taxon>Arthropoda</taxon>
        <taxon>Hexapoda</taxon>
        <taxon>Insecta</taxon>
        <taxon>Pterygota</taxon>
        <taxon>Neoptera</taxon>
        <taxon>Endopterygota</taxon>
        <taxon>Diptera</taxon>
        <taxon>Nematocera</taxon>
        <taxon>Culicoidea</taxon>
        <taxon>Culicidae</taxon>
        <taxon>Anophelinae</taxon>
        <taxon>Anopheles</taxon>
    </lineage>
</organism>
<proteinExistence type="predicted"/>
<protein>
    <submittedName>
        <fullName evidence="1">Putative secreted protein</fullName>
    </submittedName>
</protein>
<reference evidence="1" key="1">
    <citation type="submission" date="2018-01" db="EMBL/GenBank/DDBJ databases">
        <title>An insight into the sialome of Amazonian anophelines.</title>
        <authorList>
            <person name="Ribeiro J.M."/>
            <person name="Scarpassa V."/>
            <person name="Calvo E."/>
        </authorList>
    </citation>
    <scope>NUCLEOTIDE SEQUENCE</scope>
    <source>
        <tissue evidence="1">Salivary glands</tissue>
    </source>
</reference>
<sequence>MAIWSRYRCCSIATFLPSSFCRCTCSGWPPRSSGMRSRNAFVRFVVKRPRSLHGSLSLNRTRSIGGRWST</sequence>
<name>A0A2M4CEE1_9DIPT</name>
<evidence type="ECO:0000313" key="1">
    <source>
        <dbReference type="EMBL" id="MBW63690.1"/>
    </source>
</evidence>
<accession>A0A2M4CEE1</accession>
<dbReference type="AlphaFoldDB" id="A0A2M4CEE1"/>